<name>A0A8D8RGJ3_9HEMI</name>
<sequence length="111" mass="12825">MIITDNGIRKQGTWLQCILYQMSPHQRLMQTSLYIIGCLVVLIERRLSSECQCTVNLSLWPIRIKMGSTLKRTEVLKQVKILALEDSWLTTKSVKRFKRMDGKLCGIGRRG</sequence>
<organism evidence="1">
    <name type="scientific">Cacopsylla melanoneura</name>
    <dbReference type="NCBI Taxonomy" id="428564"/>
    <lineage>
        <taxon>Eukaryota</taxon>
        <taxon>Metazoa</taxon>
        <taxon>Ecdysozoa</taxon>
        <taxon>Arthropoda</taxon>
        <taxon>Hexapoda</taxon>
        <taxon>Insecta</taxon>
        <taxon>Pterygota</taxon>
        <taxon>Neoptera</taxon>
        <taxon>Paraneoptera</taxon>
        <taxon>Hemiptera</taxon>
        <taxon>Sternorrhyncha</taxon>
        <taxon>Psylloidea</taxon>
        <taxon>Psyllidae</taxon>
        <taxon>Psyllinae</taxon>
        <taxon>Cacopsylla</taxon>
    </lineage>
</organism>
<accession>A0A8D8RGJ3</accession>
<evidence type="ECO:0000313" key="1">
    <source>
        <dbReference type="EMBL" id="CAG6648701.1"/>
    </source>
</evidence>
<proteinExistence type="predicted"/>
<dbReference type="EMBL" id="HBUF01153801">
    <property type="protein sequence ID" value="CAG6648701.1"/>
    <property type="molecule type" value="Transcribed_RNA"/>
</dbReference>
<dbReference type="AlphaFoldDB" id="A0A8D8RGJ3"/>
<protein>
    <submittedName>
        <fullName evidence="1">Uncharacterized protein</fullName>
    </submittedName>
</protein>
<reference evidence="1" key="1">
    <citation type="submission" date="2021-05" db="EMBL/GenBank/DDBJ databases">
        <authorList>
            <person name="Alioto T."/>
            <person name="Alioto T."/>
            <person name="Gomez Garrido J."/>
        </authorList>
    </citation>
    <scope>NUCLEOTIDE SEQUENCE</scope>
</reference>